<gene>
    <name evidence="1" type="ORF">BYL167_LOCUS6093</name>
</gene>
<organism evidence="1 2">
    <name type="scientific">Rotaria magnacalcarata</name>
    <dbReference type="NCBI Taxonomy" id="392030"/>
    <lineage>
        <taxon>Eukaryota</taxon>
        <taxon>Metazoa</taxon>
        <taxon>Spiralia</taxon>
        <taxon>Gnathifera</taxon>
        <taxon>Rotifera</taxon>
        <taxon>Eurotatoria</taxon>
        <taxon>Bdelloidea</taxon>
        <taxon>Philodinida</taxon>
        <taxon>Philodinidae</taxon>
        <taxon>Rotaria</taxon>
    </lineage>
</organism>
<comment type="caution">
    <text evidence="1">The sequence shown here is derived from an EMBL/GenBank/DDBJ whole genome shotgun (WGS) entry which is preliminary data.</text>
</comment>
<sequence>TAFSNELKAIENTLLQQSAKSLREICEFVAVENPILQLIPNTIKCEHYVSLNIYLIQLRSILQERTINIQERERKIWSENLDLQCDNQQQTKEVNRYQVYLNPTTTVDNNQTGNEIDEWPLLLTETDKLTDIDKDKGRNTIDPEPEPVEIEPAPIIERVISSVYRSLFKLKIQFVPLTYSTLIQKLHEQEHPILSTLATKAQKYSLKYPDGRKPSSHLCKSEKLFENLKKAFSENRYDPETFAVIDQSQIVIDFINAGNRVPRSMSPEYSIIERTHLVDLRIHFRTNLFKYSTTSTCEILAIINRFTEESQLEITSSDTRLCFFDEVGKCIDDKTVGDIDRTENNSTVNIYVKEEDNTISVLSQITVQLKEDQHHTNLFSSATTWQQINRWIKTLIVDESIDNYIIWDPEQKIVVDENHPISSAHDQTTFDGISENETTKVTFLYETNQQLICTLKSTPIFRLLNNEQLLRQLENDMQQPLSDYLNIDYEPICFRIVILIIILKYDDQKSLQIPISNRNLTVSQLLEKTGMPTDVYKYLALNETFEIISNNQSLSDSNEVNFILVKDNETCIVEIEKNQEVLLVNLENEKIQKQYVICATIAHVCKSNNIDMSYQYLLYSDDFVPSIDTSLASFRSGMLHFKVIDNNLPISIKISNDEEKQSTTIHCSRSITIKRLCQIVCQLFGVNDLYYELNDGESELDGDLSLDDIDSSKIEYELTLNCKAALKSKITYGDHTIMLPCNESTLLSTIMKEICGRFQILESCHSMYRLILMNDDQTQTDWDDAIDDVLGQFPDGTTVIPFQLEKLNE</sequence>
<reference evidence="1" key="1">
    <citation type="submission" date="2021-02" db="EMBL/GenBank/DDBJ databases">
        <authorList>
            <person name="Nowell W R."/>
        </authorList>
    </citation>
    <scope>NUCLEOTIDE SEQUENCE</scope>
</reference>
<evidence type="ECO:0000313" key="2">
    <source>
        <dbReference type="Proteomes" id="UP000681967"/>
    </source>
</evidence>
<proteinExistence type="predicted"/>
<evidence type="ECO:0000313" key="1">
    <source>
        <dbReference type="EMBL" id="CAF3855475.1"/>
    </source>
</evidence>
<dbReference type="Proteomes" id="UP000681967">
    <property type="component" value="Unassembled WGS sequence"/>
</dbReference>
<name>A0A8S2KJF9_9BILA</name>
<accession>A0A8S2KJF9</accession>
<feature type="non-terminal residue" evidence="1">
    <location>
        <position position="809"/>
    </location>
</feature>
<protein>
    <submittedName>
        <fullName evidence="1">Uncharacterized protein</fullName>
    </submittedName>
</protein>
<dbReference type="EMBL" id="CAJOBH010001449">
    <property type="protein sequence ID" value="CAF3855475.1"/>
    <property type="molecule type" value="Genomic_DNA"/>
</dbReference>
<dbReference type="AlphaFoldDB" id="A0A8S2KJF9"/>